<evidence type="ECO:0000313" key="2">
    <source>
        <dbReference type="Proteomes" id="UP001567538"/>
    </source>
</evidence>
<dbReference type="InterPro" id="IPR007750">
    <property type="entry name" value="DUF674"/>
</dbReference>
<name>A0ABD1IEW7_SALDI</name>
<sequence>MSDATKFSLNVMINKDKNEVLFAEADNNFVDIVLNFLTLPLGRIIKVLHNHEAAAGIGSLTNLYHSLQDLDSSYFLTEGAKKALLNPTSSSESEYNMLKVDITDSPPPEYFKCSKCPNSGKTANKRSETGSGGVYTTHVSSFIISDDLRILPSDKGYSNTISFLRIRDSDKAETINVDFGFNEVIKLLKASLTSQSPLSEVILNQTGQMNYMVSKPEIAMEQNPNSKNISLKVLIQKSTGKLLYALAKEDFVEFLFSLLNIPLGGVEHLFVSSTSVKAIDNLHQSASYLIGDDHFKSLDTKNKLIKPNVVHDCISKNHIIPLTQEGMPNYSWLCTHKFPRGKGSYVEGPRTYQVKDDLTVTPYSCAAVLSSVLDQKILLSDVGEVEVQIGLKEALCILRASLTSTSALTDALLEFTSTNNQSEKSES</sequence>
<evidence type="ECO:0000313" key="1">
    <source>
        <dbReference type="EMBL" id="KAL1566960.1"/>
    </source>
</evidence>
<dbReference type="Pfam" id="PF05056">
    <property type="entry name" value="DUF674"/>
    <property type="match status" value="3"/>
</dbReference>
<dbReference type="PANTHER" id="PTHR33103:SF27">
    <property type="entry name" value="OS04G0594700 PROTEIN"/>
    <property type="match status" value="1"/>
</dbReference>
<dbReference type="Proteomes" id="UP001567538">
    <property type="component" value="Unassembled WGS sequence"/>
</dbReference>
<accession>A0ABD1IEW7</accession>
<protein>
    <recommendedName>
        <fullName evidence="3">DUF674 family protein</fullName>
    </recommendedName>
</protein>
<gene>
    <name evidence="1" type="ORF">AAHA92_02494</name>
</gene>
<dbReference type="AlphaFoldDB" id="A0ABD1IEW7"/>
<proteinExistence type="predicted"/>
<keyword evidence="2" id="KW-1185">Reference proteome</keyword>
<reference evidence="1 2" key="1">
    <citation type="submission" date="2024-06" db="EMBL/GenBank/DDBJ databases">
        <title>A chromosome level genome sequence of Diviner's sage (Salvia divinorum).</title>
        <authorList>
            <person name="Ford S.A."/>
            <person name="Ro D.-K."/>
            <person name="Ness R.W."/>
            <person name="Phillips M.A."/>
        </authorList>
    </citation>
    <scope>NUCLEOTIDE SEQUENCE [LARGE SCALE GENOMIC DNA]</scope>
    <source>
        <strain evidence="1">SAF-2024a</strain>
        <tissue evidence="1">Leaf</tissue>
    </source>
</reference>
<dbReference type="PANTHER" id="PTHR33103">
    <property type="entry name" value="OS01G0153900 PROTEIN"/>
    <property type="match status" value="1"/>
</dbReference>
<evidence type="ECO:0008006" key="3">
    <source>
        <dbReference type="Google" id="ProtNLM"/>
    </source>
</evidence>
<comment type="caution">
    <text evidence="1">The sequence shown here is derived from an EMBL/GenBank/DDBJ whole genome shotgun (WGS) entry which is preliminary data.</text>
</comment>
<organism evidence="1 2">
    <name type="scientific">Salvia divinorum</name>
    <name type="common">Maria pastora</name>
    <name type="synonym">Diviner's sage</name>
    <dbReference type="NCBI Taxonomy" id="28513"/>
    <lineage>
        <taxon>Eukaryota</taxon>
        <taxon>Viridiplantae</taxon>
        <taxon>Streptophyta</taxon>
        <taxon>Embryophyta</taxon>
        <taxon>Tracheophyta</taxon>
        <taxon>Spermatophyta</taxon>
        <taxon>Magnoliopsida</taxon>
        <taxon>eudicotyledons</taxon>
        <taxon>Gunneridae</taxon>
        <taxon>Pentapetalae</taxon>
        <taxon>asterids</taxon>
        <taxon>lamiids</taxon>
        <taxon>Lamiales</taxon>
        <taxon>Lamiaceae</taxon>
        <taxon>Nepetoideae</taxon>
        <taxon>Mentheae</taxon>
        <taxon>Salviinae</taxon>
        <taxon>Salvia</taxon>
        <taxon>Salvia subgen. Calosphace</taxon>
    </lineage>
</organism>
<dbReference type="EMBL" id="JBEAFC010000002">
    <property type="protein sequence ID" value="KAL1566960.1"/>
    <property type="molecule type" value="Genomic_DNA"/>
</dbReference>